<dbReference type="AlphaFoldDB" id="A0A2H1VEF5"/>
<protein>
    <submittedName>
        <fullName evidence="1">SFRICE_013722</fullName>
    </submittedName>
</protein>
<dbReference type="EMBL" id="ODYU01001921">
    <property type="protein sequence ID" value="SOQ38802.1"/>
    <property type="molecule type" value="Genomic_DNA"/>
</dbReference>
<organism evidence="1">
    <name type="scientific">Spodoptera frugiperda</name>
    <name type="common">Fall armyworm</name>
    <dbReference type="NCBI Taxonomy" id="7108"/>
    <lineage>
        <taxon>Eukaryota</taxon>
        <taxon>Metazoa</taxon>
        <taxon>Ecdysozoa</taxon>
        <taxon>Arthropoda</taxon>
        <taxon>Hexapoda</taxon>
        <taxon>Insecta</taxon>
        <taxon>Pterygota</taxon>
        <taxon>Neoptera</taxon>
        <taxon>Endopterygota</taxon>
        <taxon>Lepidoptera</taxon>
        <taxon>Glossata</taxon>
        <taxon>Ditrysia</taxon>
        <taxon>Noctuoidea</taxon>
        <taxon>Noctuidae</taxon>
        <taxon>Amphipyrinae</taxon>
        <taxon>Spodoptera</taxon>
    </lineage>
</organism>
<proteinExistence type="predicted"/>
<evidence type="ECO:0000313" key="1">
    <source>
        <dbReference type="EMBL" id="SOQ38802.1"/>
    </source>
</evidence>
<gene>
    <name evidence="1" type="ORF">SFRICE_013722</name>
</gene>
<accession>A0A2H1VEF5</accession>
<name>A0A2H1VEF5_SPOFR</name>
<reference evidence="1" key="1">
    <citation type="submission" date="2016-07" db="EMBL/GenBank/DDBJ databases">
        <authorList>
            <person name="Bretaudeau A."/>
        </authorList>
    </citation>
    <scope>NUCLEOTIDE SEQUENCE</scope>
    <source>
        <strain evidence="1">Rice</strain>
        <tissue evidence="1">Whole body</tissue>
    </source>
</reference>
<sequence>MHCRHLLCKKLVALNLELCPEYGNNLTPYYMGLITQMEFTRVRYFLRNMWLFKQRRRFKGLRSTSRLQNVLQKENVQNS</sequence>